<feature type="domain" description="Acyltransferase 3" evidence="2">
    <location>
        <begin position="6"/>
        <end position="327"/>
    </location>
</feature>
<feature type="transmembrane region" description="Helical" evidence="1">
    <location>
        <begin position="132"/>
        <end position="154"/>
    </location>
</feature>
<evidence type="ECO:0000259" key="3">
    <source>
        <dbReference type="Pfam" id="PF19040"/>
    </source>
</evidence>
<evidence type="ECO:0000256" key="1">
    <source>
        <dbReference type="SAM" id="Phobius"/>
    </source>
</evidence>
<dbReference type="PANTHER" id="PTHR23028">
    <property type="entry name" value="ACETYLTRANSFERASE"/>
    <property type="match status" value="1"/>
</dbReference>
<dbReference type="InterPro" id="IPR050879">
    <property type="entry name" value="Acyltransferase_3"/>
</dbReference>
<dbReference type="RefSeq" id="WP_053253142.1">
    <property type="nucleotide sequence ID" value="NZ_LGAP01000049.1"/>
</dbReference>
<dbReference type="GO" id="GO:0016020">
    <property type="term" value="C:membrane"/>
    <property type="evidence" value="ECO:0007669"/>
    <property type="project" value="TreeGrafter"/>
</dbReference>
<feature type="transmembrane region" description="Helical" evidence="1">
    <location>
        <begin position="161"/>
        <end position="183"/>
    </location>
</feature>
<keyword evidence="4" id="KW-0012">Acyltransferase</keyword>
<evidence type="ECO:0000313" key="5">
    <source>
        <dbReference type="Proteomes" id="UP000037425"/>
    </source>
</evidence>
<accession>A0A0L8BDB7</accession>
<dbReference type="GO" id="GO:0016747">
    <property type="term" value="F:acyltransferase activity, transferring groups other than amino-acyl groups"/>
    <property type="evidence" value="ECO:0007669"/>
    <property type="project" value="InterPro"/>
</dbReference>
<feature type="transmembrane region" description="Helical" evidence="1">
    <location>
        <begin position="275"/>
        <end position="292"/>
    </location>
</feature>
<keyword evidence="1" id="KW-1133">Transmembrane helix</keyword>
<feature type="transmembrane region" description="Helical" evidence="1">
    <location>
        <begin position="12"/>
        <end position="29"/>
    </location>
</feature>
<name>A0A0L8BDB7_ENSAD</name>
<dbReference type="OrthoDB" id="9796461at2"/>
<feature type="transmembrane region" description="Helical" evidence="1">
    <location>
        <begin position="72"/>
        <end position="92"/>
    </location>
</feature>
<feature type="transmembrane region" description="Helical" evidence="1">
    <location>
        <begin position="342"/>
        <end position="363"/>
    </location>
</feature>
<feature type="transmembrane region" description="Helical" evidence="1">
    <location>
        <begin position="35"/>
        <end position="51"/>
    </location>
</feature>
<feature type="transmembrane region" description="Helical" evidence="1">
    <location>
        <begin position="244"/>
        <end position="263"/>
    </location>
</feature>
<reference evidence="5" key="1">
    <citation type="submission" date="2015-07" db="EMBL/GenBank/DDBJ databases">
        <title>Whole genome sequence of an Ensifer adhaerens strain isolated from a cave pool in the Wind Cave National Park.</title>
        <authorList>
            <person name="Eng W.W.H."/>
            <person name="Gan H.M."/>
            <person name="Barton H.A."/>
            <person name="Savka M.A."/>
        </authorList>
    </citation>
    <scope>NUCLEOTIDE SEQUENCE [LARGE SCALE GENOMIC DNA]</scope>
    <source>
        <strain evidence="5">SD006</strain>
    </source>
</reference>
<dbReference type="Pfam" id="PF01757">
    <property type="entry name" value="Acyl_transf_3"/>
    <property type="match status" value="1"/>
</dbReference>
<keyword evidence="4" id="KW-0808">Transferase</keyword>
<feature type="transmembrane region" description="Helical" evidence="1">
    <location>
        <begin position="189"/>
        <end position="210"/>
    </location>
</feature>
<proteinExistence type="predicted"/>
<comment type="caution">
    <text evidence="4">The sequence shown here is derived from an EMBL/GenBank/DDBJ whole genome shotgun (WGS) entry which is preliminary data.</text>
</comment>
<evidence type="ECO:0000259" key="2">
    <source>
        <dbReference type="Pfam" id="PF01757"/>
    </source>
</evidence>
<organism evidence="4 5">
    <name type="scientific">Ensifer adhaerens</name>
    <name type="common">Sinorhizobium morelense</name>
    <dbReference type="NCBI Taxonomy" id="106592"/>
    <lineage>
        <taxon>Bacteria</taxon>
        <taxon>Pseudomonadati</taxon>
        <taxon>Pseudomonadota</taxon>
        <taxon>Alphaproteobacteria</taxon>
        <taxon>Hyphomicrobiales</taxon>
        <taxon>Rhizobiaceae</taxon>
        <taxon>Sinorhizobium/Ensifer group</taxon>
        <taxon>Ensifer</taxon>
    </lineage>
</organism>
<dbReference type="Proteomes" id="UP000037425">
    <property type="component" value="Unassembled WGS sequence"/>
</dbReference>
<sequence>MHYRTEIDGLRALAVVPVLLFHAGFGFLGGGFAGVDVFFVISGFLITSIIHREIREGSFSIVSFYERRARRLAPALLLVCAVCIPFAVMWMLPQELNSFGKSLYAVNLFASNFLFWDQTGYFEPSTELMPLLHTWSLAVEEQFYVIFPLLLLALRRFSTATVLKVVVASIFLSFAAAQVLAFVDPAANFYLLPSRFWELGAGAVLALGGVDRLPVAKGRRELLAGVGLLAIVASYVLVEQSPAYPGWATVPVVLGTALVLAFGRRDTLVGKLLSVRPLVAIGLISYSLYLWHQPVFAFARLRAIDEIPPAGYVGLIVLCIALATLSWRFVEQPFRQRGKVGRGAVFGATLAAGAVALAVGFGFDGTDGFASRNRELARMTEPSVGISKECDAVVDLKCATSRSPEIAVWGDSYARHLVDGIIASKPDVKLVQLTKTNCGPFFDLAPVVPRLGREWPLACAEHNAEVKRFLLANKSIRYVVLSSPLNQYLTEDKVLVGGTREMPSEIKTLTDNFRATLAWLEANGFETVFVAAPPRNGRDTGLCVARARLLGDPIERCELPLRDVKTNDKDMLSVLADIADEYPVVSFMGYLCDEDSCKVEDKGVALFEDHGHFSAQGSRQMGRSFDFYRIFTDAADRDLLSERMLPVAAYDLAGLHAPQTPSAGVPR</sequence>
<protein>
    <submittedName>
        <fullName evidence="4">Acyltransferase</fullName>
    </submittedName>
</protein>
<dbReference type="InterPro" id="IPR043968">
    <property type="entry name" value="SGNH"/>
</dbReference>
<feature type="transmembrane region" description="Helical" evidence="1">
    <location>
        <begin position="222"/>
        <end position="238"/>
    </location>
</feature>
<dbReference type="GO" id="GO:0009103">
    <property type="term" value="P:lipopolysaccharide biosynthetic process"/>
    <property type="evidence" value="ECO:0007669"/>
    <property type="project" value="TreeGrafter"/>
</dbReference>
<dbReference type="PANTHER" id="PTHR23028:SF53">
    <property type="entry name" value="ACYL_TRANSF_3 DOMAIN-CONTAINING PROTEIN"/>
    <property type="match status" value="1"/>
</dbReference>
<keyword evidence="1" id="KW-0812">Transmembrane</keyword>
<dbReference type="PATRIC" id="fig|106592.7.peg.6220"/>
<dbReference type="AlphaFoldDB" id="A0A0L8BDB7"/>
<dbReference type="EMBL" id="LGAP01000049">
    <property type="protein sequence ID" value="KOF12597.1"/>
    <property type="molecule type" value="Genomic_DNA"/>
</dbReference>
<evidence type="ECO:0000313" key="4">
    <source>
        <dbReference type="EMBL" id="KOF12597.1"/>
    </source>
</evidence>
<dbReference type="Pfam" id="PF19040">
    <property type="entry name" value="SGNH"/>
    <property type="match status" value="1"/>
</dbReference>
<keyword evidence="1" id="KW-0472">Membrane</keyword>
<dbReference type="InterPro" id="IPR002656">
    <property type="entry name" value="Acyl_transf_3_dom"/>
</dbReference>
<feature type="transmembrane region" description="Helical" evidence="1">
    <location>
        <begin position="312"/>
        <end position="330"/>
    </location>
</feature>
<feature type="domain" description="SGNH" evidence="3">
    <location>
        <begin position="397"/>
        <end position="626"/>
    </location>
</feature>
<gene>
    <name evidence="4" type="ORF">AC244_33595</name>
</gene>